<dbReference type="EMBL" id="DS469589">
    <property type="protein sequence ID" value="EDO40616.1"/>
    <property type="molecule type" value="Genomic_DNA"/>
</dbReference>
<dbReference type="Proteomes" id="UP000001593">
    <property type="component" value="Unassembled WGS sequence"/>
</dbReference>
<dbReference type="PANTHER" id="PTHR33332">
    <property type="entry name" value="REVERSE TRANSCRIPTASE DOMAIN-CONTAINING PROTEIN"/>
    <property type="match status" value="1"/>
</dbReference>
<keyword evidence="2" id="KW-1185">Reference proteome</keyword>
<dbReference type="PhylomeDB" id="A7S6U3"/>
<feature type="non-terminal residue" evidence="1">
    <location>
        <position position="1"/>
    </location>
</feature>
<accession>A7S6U3</accession>
<dbReference type="AlphaFoldDB" id="A7S6U3"/>
<evidence type="ECO:0000313" key="1">
    <source>
        <dbReference type="EMBL" id="EDO40616.1"/>
    </source>
</evidence>
<sequence>LQFHPSKTKSMIIGSSYNLAKLDQCSVFINNTEVTRVKSQKCLGIEIDDKLNWGNHIDKFCKKAGPGIGAIRRLKPFVPRESLETMYKALVQPYFDYCSPLWDTCGKTLKDKMQRFQNHAARVITGSKYEVRSTEIMEKLNWPSLETRCRRAK</sequence>
<name>A7S6U3_NEMVE</name>
<reference evidence="1 2" key="1">
    <citation type="journal article" date="2007" name="Science">
        <title>Sea anemone genome reveals ancestral eumetazoan gene repertoire and genomic organization.</title>
        <authorList>
            <person name="Putnam N.H."/>
            <person name="Srivastava M."/>
            <person name="Hellsten U."/>
            <person name="Dirks B."/>
            <person name="Chapman J."/>
            <person name="Salamov A."/>
            <person name="Terry A."/>
            <person name="Shapiro H."/>
            <person name="Lindquist E."/>
            <person name="Kapitonov V.V."/>
            <person name="Jurka J."/>
            <person name="Genikhovich G."/>
            <person name="Grigoriev I.V."/>
            <person name="Lucas S.M."/>
            <person name="Steele R.E."/>
            <person name="Finnerty J.R."/>
            <person name="Technau U."/>
            <person name="Martindale M.Q."/>
            <person name="Rokhsar D.S."/>
        </authorList>
    </citation>
    <scope>NUCLEOTIDE SEQUENCE [LARGE SCALE GENOMIC DNA]</scope>
    <source>
        <strain evidence="2">CH2 X CH6</strain>
    </source>
</reference>
<gene>
    <name evidence="1" type="ORF">NEMVEDRAFT_v1g106815</name>
</gene>
<dbReference type="HOGENOM" id="CLU_135414_0_0_1"/>
<proteinExistence type="predicted"/>
<organism evidence="1 2">
    <name type="scientific">Nematostella vectensis</name>
    <name type="common">Starlet sea anemone</name>
    <dbReference type="NCBI Taxonomy" id="45351"/>
    <lineage>
        <taxon>Eukaryota</taxon>
        <taxon>Metazoa</taxon>
        <taxon>Cnidaria</taxon>
        <taxon>Anthozoa</taxon>
        <taxon>Hexacorallia</taxon>
        <taxon>Actiniaria</taxon>
        <taxon>Edwardsiidae</taxon>
        <taxon>Nematostella</taxon>
    </lineage>
</organism>
<protein>
    <submittedName>
        <fullName evidence="1">Uncharacterized protein</fullName>
    </submittedName>
</protein>
<dbReference type="STRING" id="45351.A7S6U3"/>
<evidence type="ECO:0000313" key="2">
    <source>
        <dbReference type="Proteomes" id="UP000001593"/>
    </source>
</evidence>
<dbReference type="InParanoid" id="A7S6U3"/>
<dbReference type="OMA" id="SWHTHIT"/>